<dbReference type="Proteomes" id="UP000572817">
    <property type="component" value="Unassembled WGS sequence"/>
</dbReference>
<feature type="compositionally biased region" description="Basic and acidic residues" evidence="1">
    <location>
        <begin position="244"/>
        <end position="253"/>
    </location>
</feature>
<evidence type="ECO:0000256" key="1">
    <source>
        <dbReference type="SAM" id="MobiDB-lite"/>
    </source>
</evidence>
<name>A0A8H4IRA7_9PEZI</name>
<sequence length="253" mass="28557">MASTTVHAFHHIPKFIAERSNGNFGKMKGGPDQRVPDALWRFTKASGQQYCFFLELAFSQSGPNAQEKIMDLLHKGKGRPALAPLVEVVYVTPEQVLKDLPRDMTATYSLFQYAAKTNSAEKNDIIAPYHVRVFRNADGSTEPGRFSFSLGDMLGPKHRSEDCLVDIDPLDPVYDEKFIFNHAEMADWLRNAEETERREEHGQQQRDSSSPNHRVPSHPASLDTSSQRRSRSDESSESSYEPLNDGKDPAYKP</sequence>
<feature type="compositionally biased region" description="Basic and acidic residues" evidence="1">
    <location>
        <begin position="193"/>
        <end position="204"/>
    </location>
</feature>
<feature type="region of interest" description="Disordered" evidence="1">
    <location>
        <begin position="193"/>
        <end position="253"/>
    </location>
</feature>
<evidence type="ECO:0000313" key="3">
    <source>
        <dbReference type="Proteomes" id="UP000572817"/>
    </source>
</evidence>
<keyword evidence="3" id="KW-1185">Reference proteome</keyword>
<gene>
    <name evidence="2" type="ORF">GTA08_BOTSDO08433</name>
</gene>
<reference evidence="2" key="1">
    <citation type="submission" date="2020-04" db="EMBL/GenBank/DDBJ databases">
        <title>Genome Assembly and Annotation of Botryosphaeria dothidea sdau 11-99, a Latent Pathogen of Apple Fruit Ring Rot in China.</title>
        <authorList>
            <person name="Yu C."/>
            <person name="Diao Y."/>
            <person name="Lu Q."/>
            <person name="Zhao J."/>
            <person name="Cui S."/>
            <person name="Peng C."/>
            <person name="He B."/>
            <person name="Liu H."/>
        </authorList>
    </citation>
    <scope>NUCLEOTIDE SEQUENCE [LARGE SCALE GENOMIC DNA]</scope>
    <source>
        <strain evidence="2">Sdau11-99</strain>
    </source>
</reference>
<organism evidence="2 3">
    <name type="scientific">Botryosphaeria dothidea</name>
    <dbReference type="NCBI Taxonomy" id="55169"/>
    <lineage>
        <taxon>Eukaryota</taxon>
        <taxon>Fungi</taxon>
        <taxon>Dikarya</taxon>
        <taxon>Ascomycota</taxon>
        <taxon>Pezizomycotina</taxon>
        <taxon>Dothideomycetes</taxon>
        <taxon>Dothideomycetes incertae sedis</taxon>
        <taxon>Botryosphaeriales</taxon>
        <taxon>Botryosphaeriaceae</taxon>
        <taxon>Botryosphaeria</taxon>
    </lineage>
</organism>
<comment type="caution">
    <text evidence="2">The sequence shown here is derived from an EMBL/GenBank/DDBJ whole genome shotgun (WGS) entry which is preliminary data.</text>
</comment>
<protein>
    <submittedName>
        <fullName evidence="2">Uncharacterized protein</fullName>
    </submittedName>
</protein>
<proteinExistence type="predicted"/>
<dbReference type="AlphaFoldDB" id="A0A8H4IRA7"/>
<accession>A0A8H4IRA7</accession>
<dbReference type="EMBL" id="WWBZ02000051">
    <property type="protein sequence ID" value="KAF4304763.1"/>
    <property type="molecule type" value="Genomic_DNA"/>
</dbReference>
<evidence type="ECO:0000313" key="2">
    <source>
        <dbReference type="EMBL" id="KAF4304763.1"/>
    </source>
</evidence>